<sequence>MPHCWDISQETIGISLRVCKSPAPADDLGSLLTTLTGLNQDNDKSAYRQEVDRLVHWCSENRLDLNPRRTVERMVENPQHCLLRITSNLRIYLFLITHRHCLK</sequence>
<reference evidence="1 2" key="1">
    <citation type="submission" date="2021-06" db="EMBL/GenBank/DDBJ databases">
        <authorList>
            <person name="Palmer J.M."/>
        </authorList>
    </citation>
    <scope>NUCLEOTIDE SEQUENCE [LARGE SCALE GENOMIC DNA]</scope>
    <source>
        <strain evidence="1 2">CL_MEX2019</strain>
        <tissue evidence="1">Muscle</tissue>
    </source>
</reference>
<comment type="caution">
    <text evidence="1">The sequence shown here is derived from an EMBL/GenBank/DDBJ whole genome shotgun (WGS) entry which is preliminary data.</text>
</comment>
<keyword evidence="2" id="KW-1185">Reference proteome</keyword>
<accession>A0ABU7DQ11</accession>
<dbReference type="EMBL" id="JAHUTJ010032973">
    <property type="protein sequence ID" value="MED6276541.1"/>
    <property type="molecule type" value="Genomic_DNA"/>
</dbReference>
<evidence type="ECO:0000313" key="2">
    <source>
        <dbReference type="Proteomes" id="UP001352852"/>
    </source>
</evidence>
<organism evidence="1 2">
    <name type="scientific">Characodon lateralis</name>
    <dbReference type="NCBI Taxonomy" id="208331"/>
    <lineage>
        <taxon>Eukaryota</taxon>
        <taxon>Metazoa</taxon>
        <taxon>Chordata</taxon>
        <taxon>Craniata</taxon>
        <taxon>Vertebrata</taxon>
        <taxon>Euteleostomi</taxon>
        <taxon>Actinopterygii</taxon>
        <taxon>Neopterygii</taxon>
        <taxon>Teleostei</taxon>
        <taxon>Neoteleostei</taxon>
        <taxon>Acanthomorphata</taxon>
        <taxon>Ovalentaria</taxon>
        <taxon>Atherinomorphae</taxon>
        <taxon>Cyprinodontiformes</taxon>
        <taxon>Goodeidae</taxon>
        <taxon>Characodon</taxon>
    </lineage>
</organism>
<protein>
    <submittedName>
        <fullName evidence="1">Uncharacterized protein</fullName>
    </submittedName>
</protein>
<name>A0ABU7DQ11_9TELE</name>
<evidence type="ECO:0000313" key="1">
    <source>
        <dbReference type="EMBL" id="MED6276541.1"/>
    </source>
</evidence>
<dbReference type="Proteomes" id="UP001352852">
    <property type="component" value="Unassembled WGS sequence"/>
</dbReference>
<proteinExistence type="predicted"/>
<gene>
    <name evidence="1" type="ORF">CHARACLAT_004057</name>
</gene>